<dbReference type="RefSeq" id="WP_121933740.1">
    <property type="nucleotide sequence ID" value="NZ_RDOJ01000003.1"/>
</dbReference>
<dbReference type="AlphaFoldDB" id="A0A3L9MGN6"/>
<dbReference type="OrthoDB" id="1440054at2"/>
<gene>
    <name evidence="1" type="ORF">EAH69_03135</name>
</gene>
<sequence>MMNKAFECALILTEKHKILGQQIAKTSNYSDQKELRKKQAAITSQMIDFLEEIQDFKAIIMMKNDLKENYFELINYYSKQILLKINQYQMQIDFLEFESRFTYLDQEAKNNSNQKQDIEFIQEKLNTYYQLIKK</sequence>
<evidence type="ECO:0000313" key="1">
    <source>
        <dbReference type="EMBL" id="RLZ11931.1"/>
    </source>
</evidence>
<organism evidence="1 2">
    <name type="scientific">Faecalibacter macacae</name>
    <dbReference type="NCBI Taxonomy" id="1859289"/>
    <lineage>
        <taxon>Bacteria</taxon>
        <taxon>Pseudomonadati</taxon>
        <taxon>Bacteroidota</taxon>
        <taxon>Flavobacteriia</taxon>
        <taxon>Flavobacteriales</taxon>
        <taxon>Weeksellaceae</taxon>
        <taxon>Faecalibacter</taxon>
    </lineage>
</organism>
<dbReference type="EMBL" id="RDOJ01000003">
    <property type="protein sequence ID" value="RLZ11931.1"/>
    <property type="molecule type" value="Genomic_DNA"/>
</dbReference>
<accession>A0A3L9MGN6</accession>
<name>A0A3L9MGN6_9FLAO</name>
<protein>
    <submittedName>
        <fullName evidence="1">Uncharacterized protein</fullName>
    </submittedName>
</protein>
<dbReference type="Proteomes" id="UP000275348">
    <property type="component" value="Unassembled WGS sequence"/>
</dbReference>
<proteinExistence type="predicted"/>
<keyword evidence="2" id="KW-1185">Reference proteome</keyword>
<reference evidence="1 2" key="1">
    <citation type="submission" date="2018-10" db="EMBL/GenBank/DDBJ databases">
        <authorList>
            <person name="Chen X."/>
        </authorList>
    </citation>
    <scope>NUCLEOTIDE SEQUENCE [LARGE SCALE GENOMIC DNA]</scope>
    <source>
        <strain evidence="1 2">YIM 102668</strain>
    </source>
</reference>
<comment type="caution">
    <text evidence="1">The sequence shown here is derived from an EMBL/GenBank/DDBJ whole genome shotgun (WGS) entry which is preliminary data.</text>
</comment>
<evidence type="ECO:0000313" key="2">
    <source>
        <dbReference type="Proteomes" id="UP000275348"/>
    </source>
</evidence>